<keyword evidence="3 8" id="KW-0418">Kinase</keyword>
<dbReference type="InterPro" id="IPR000719">
    <property type="entry name" value="Prot_kinase_dom"/>
</dbReference>
<evidence type="ECO:0000256" key="5">
    <source>
        <dbReference type="PROSITE-ProRule" id="PRU10141"/>
    </source>
</evidence>
<dbReference type="CDD" id="cd14014">
    <property type="entry name" value="STKc_PknB_like"/>
    <property type="match status" value="1"/>
</dbReference>
<dbReference type="PANTHER" id="PTHR43289:SF34">
    <property type="entry name" value="SERINE_THREONINE-PROTEIN KINASE YBDM-RELATED"/>
    <property type="match status" value="1"/>
</dbReference>
<dbReference type="PANTHER" id="PTHR43289">
    <property type="entry name" value="MITOGEN-ACTIVATED PROTEIN KINASE KINASE KINASE 20-RELATED"/>
    <property type="match status" value="1"/>
</dbReference>
<evidence type="ECO:0000256" key="4">
    <source>
        <dbReference type="ARBA" id="ARBA00022840"/>
    </source>
</evidence>
<dbReference type="GO" id="GO:0016301">
    <property type="term" value="F:kinase activity"/>
    <property type="evidence" value="ECO:0007669"/>
    <property type="project" value="UniProtKB-KW"/>
</dbReference>
<dbReference type="Gene3D" id="1.10.510.10">
    <property type="entry name" value="Transferase(Phosphotransferase) domain 1"/>
    <property type="match status" value="1"/>
</dbReference>
<evidence type="ECO:0000259" key="7">
    <source>
        <dbReference type="PROSITE" id="PS50011"/>
    </source>
</evidence>
<name>A0ABT5E890_9BACT</name>
<comment type="caution">
    <text evidence="8">The sequence shown here is derived from an EMBL/GenBank/DDBJ whole genome shotgun (WGS) entry which is preliminary data.</text>
</comment>
<dbReference type="InterPro" id="IPR011990">
    <property type="entry name" value="TPR-like_helical_dom_sf"/>
</dbReference>
<organism evidence="8 9">
    <name type="scientific">Nannocystis bainbridge</name>
    <dbReference type="NCBI Taxonomy" id="2995303"/>
    <lineage>
        <taxon>Bacteria</taxon>
        <taxon>Pseudomonadati</taxon>
        <taxon>Myxococcota</taxon>
        <taxon>Polyangia</taxon>
        <taxon>Nannocystales</taxon>
        <taxon>Nannocystaceae</taxon>
        <taxon>Nannocystis</taxon>
    </lineage>
</organism>
<keyword evidence="2 5" id="KW-0547">Nucleotide-binding</keyword>
<evidence type="ECO:0000313" key="9">
    <source>
        <dbReference type="Proteomes" id="UP001221686"/>
    </source>
</evidence>
<feature type="compositionally biased region" description="Low complexity" evidence="6">
    <location>
        <begin position="24"/>
        <end position="43"/>
    </location>
</feature>
<evidence type="ECO:0000256" key="3">
    <source>
        <dbReference type="ARBA" id="ARBA00022777"/>
    </source>
</evidence>
<dbReference type="RefSeq" id="WP_272090581.1">
    <property type="nucleotide sequence ID" value="NZ_JAQNDL010000003.1"/>
</dbReference>
<feature type="compositionally biased region" description="Gly residues" evidence="6">
    <location>
        <begin position="14"/>
        <end position="23"/>
    </location>
</feature>
<keyword evidence="1" id="KW-0808">Transferase</keyword>
<dbReference type="Gene3D" id="3.30.200.20">
    <property type="entry name" value="Phosphorylase Kinase, domain 1"/>
    <property type="match status" value="1"/>
</dbReference>
<dbReference type="EMBL" id="JAQNDL010000003">
    <property type="protein sequence ID" value="MDC0722084.1"/>
    <property type="molecule type" value="Genomic_DNA"/>
</dbReference>
<dbReference type="PROSITE" id="PS00107">
    <property type="entry name" value="PROTEIN_KINASE_ATP"/>
    <property type="match status" value="1"/>
</dbReference>
<feature type="domain" description="Protein kinase" evidence="7">
    <location>
        <begin position="53"/>
        <end position="308"/>
    </location>
</feature>
<reference evidence="8 9" key="1">
    <citation type="submission" date="2022-11" db="EMBL/GenBank/DDBJ databases">
        <title>Minimal conservation of predation-associated metabolite biosynthetic gene clusters underscores biosynthetic potential of Myxococcota including descriptions for ten novel species: Archangium lansinium sp. nov., Myxococcus landrumus sp. nov., Nannocystis bai.</title>
        <authorList>
            <person name="Ahearne A."/>
            <person name="Stevens C."/>
            <person name="Dowd S."/>
        </authorList>
    </citation>
    <scope>NUCLEOTIDE SEQUENCE [LARGE SCALE GENOMIC DNA]</scope>
    <source>
        <strain evidence="8 9">BB15-2</strain>
    </source>
</reference>
<proteinExistence type="predicted"/>
<dbReference type="InterPro" id="IPR011009">
    <property type="entry name" value="Kinase-like_dom_sf"/>
</dbReference>
<accession>A0ABT5E890</accession>
<dbReference type="Gene3D" id="1.25.40.10">
    <property type="entry name" value="Tetratricopeptide repeat domain"/>
    <property type="match status" value="1"/>
</dbReference>
<evidence type="ECO:0000256" key="6">
    <source>
        <dbReference type="SAM" id="MobiDB-lite"/>
    </source>
</evidence>
<keyword evidence="9" id="KW-1185">Reference proteome</keyword>
<gene>
    <name evidence="8" type="ORF">POL25_34605</name>
</gene>
<evidence type="ECO:0000313" key="8">
    <source>
        <dbReference type="EMBL" id="MDC0722084.1"/>
    </source>
</evidence>
<dbReference type="SUPFAM" id="SSF56112">
    <property type="entry name" value="Protein kinase-like (PK-like)"/>
    <property type="match status" value="1"/>
</dbReference>
<feature type="binding site" evidence="5">
    <location>
        <position position="82"/>
    </location>
    <ligand>
        <name>ATP</name>
        <dbReference type="ChEBI" id="CHEBI:30616"/>
    </ligand>
</feature>
<dbReference type="Proteomes" id="UP001221686">
    <property type="component" value="Unassembled WGS sequence"/>
</dbReference>
<evidence type="ECO:0000256" key="1">
    <source>
        <dbReference type="ARBA" id="ARBA00022679"/>
    </source>
</evidence>
<dbReference type="InterPro" id="IPR017441">
    <property type="entry name" value="Protein_kinase_ATP_BS"/>
</dbReference>
<sequence length="906" mass="98306">MSKSHPAPHAPDGSGPGPVGGQGRAAASTRKTPVSPTSPDPVTLEPGREIGRFTVLSYLGAGAMGIVYAAYDPELDRKVALKALRPQGRPESHGRVRLHDEAQAMAKVSHPNVAVVHEVGLHDDGIFIAMEFVHGETLQAWLEKQPRPWPEVLDAFIQAGRGLAAAHAAGLVHRDFKPNNAMIGDDGRVRVLDFGLSCTPEKARREIVGTPAYMPPEQFLGLPVGPASDQFSFCASLYQGLFGQLPFPGDSAEELRVTITGGQVRAPPRHVRVPSWLSSAILRGLRQNPEDRFASMEELLRNLDHHRSRGRRTLLGAVAAAALLGLGGGYLGARPLAVETCSDGAAQIDPVWHRDAQAAIERTFAKLPPAFATEFWPQVRAKLGAWTLDWKTHYRAACEARERHEFSEELALRSSACFERARAALASAVVVLRKADAGVALHALEVATSLPDPAECRSSASLVAHTRASRDIGTTLRRRKVMAELEDVKIHARAGRIRTSRQLAEWTLREAHALGDRATLAEALLLRGRLDIEIDPTRAEPFLTRAYLVALGAGEDNRVVEALALRLYARSHAPHGLPRAFEDLEVVTALLPRIGNPPSLQALAFNNAGSLYLTAGDGAKGEPYLRESLRLRRAASEDDVEVAKTLGNLALLARDPARTRELVGESLTILENNLGLAHPEAMAVRILAGALAEDPQEAVQLLERGCDALDLYRPDDSRARAECLQHLAAHARDAGEPAIADDAIVRARALIERMADTEPDSPFRFDNALIRGYAGLVDGAHADALIYLGRTLDELRGGEWWQRRKVAEIELCIGLHLLADGDIPGARRALAASVAIFEQVAAKAHDNVLPRTLAGARLAYADALRASFDPEAAAHELAVAESWYRESAGDFAWRLPTIAQRRQRLE</sequence>
<feature type="region of interest" description="Disordered" evidence="6">
    <location>
        <begin position="1"/>
        <end position="46"/>
    </location>
</feature>
<evidence type="ECO:0000256" key="2">
    <source>
        <dbReference type="ARBA" id="ARBA00022741"/>
    </source>
</evidence>
<dbReference type="PROSITE" id="PS50011">
    <property type="entry name" value="PROTEIN_KINASE_DOM"/>
    <property type="match status" value="1"/>
</dbReference>
<keyword evidence="4 5" id="KW-0067">ATP-binding</keyword>
<dbReference type="Pfam" id="PF00069">
    <property type="entry name" value="Pkinase"/>
    <property type="match status" value="1"/>
</dbReference>
<protein>
    <submittedName>
        <fullName evidence="8">Serine/threonine-protein kinase</fullName>
    </submittedName>
</protein>